<dbReference type="SMART" id="SM01100">
    <property type="entry name" value="CRAL_TRIO_N"/>
    <property type="match status" value="1"/>
</dbReference>
<comment type="similarity">
    <text evidence="1">Belongs to the mab-21 family.</text>
</comment>
<dbReference type="PROSITE" id="PS50191">
    <property type="entry name" value="CRAL_TRIO"/>
    <property type="match status" value="1"/>
</dbReference>
<dbReference type="SUPFAM" id="SSF52087">
    <property type="entry name" value="CRAL/TRIO domain"/>
    <property type="match status" value="1"/>
</dbReference>
<dbReference type="Gene3D" id="1.20.5.1200">
    <property type="entry name" value="Alpha-tocopherol transfer"/>
    <property type="match status" value="1"/>
</dbReference>
<dbReference type="InterPro" id="IPR036273">
    <property type="entry name" value="CRAL/TRIO_N_dom_sf"/>
</dbReference>
<evidence type="ECO:0000256" key="2">
    <source>
        <dbReference type="SAM" id="MobiDB-lite"/>
    </source>
</evidence>
<dbReference type="Gene3D" id="1.25.10.10">
    <property type="entry name" value="Leucine-rich Repeat Variant"/>
    <property type="match status" value="1"/>
</dbReference>
<dbReference type="Gene3D" id="3.40.525.10">
    <property type="entry name" value="CRAL-TRIO lipid binding domain"/>
    <property type="match status" value="1"/>
</dbReference>
<feature type="domain" description="CRAL-TRIO" evidence="3">
    <location>
        <begin position="1174"/>
        <end position="1321"/>
    </location>
</feature>
<dbReference type="SMART" id="SM01265">
    <property type="entry name" value="Mab-21"/>
    <property type="match status" value="1"/>
</dbReference>
<feature type="compositionally biased region" description="Basic and acidic residues" evidence="2">
    <location>
        <begin position="323"/>
        <end position="338"/>
    </location>
</feature>
<dbReference type="RefSeq" id="XP_002731347.1">
    <property type="nucleotide sequence ID" value="XM_002731301.2"/>
</dbReference>
<dbReference type="Pfam" id="PF03281">
    <property type="entry name" value="Mab-21"/>
    <property type="match status" value="1"/>
</dbReference>
<dbReference type="InterPro" id="IPR036865">
    <property type="entry name" value="CRAL-TRIO_dom_sf"/>
</dbReference>
<dbReference type="InterPro" id="IPR024810">
    <property type="entry name" value="MAB21L/cGLR"/>
</dbReference>
<evidence type="ECO:0000259" key="3">
    <source>
        <dbReference type="PROSITE" id="PS50191"/>
    </source>
</evidence>
<gene>
    <name evidence="5" type="primary">LOC100377009</name>
</gene>
<dbReference type="PRINTS" id="PR00180">
    <property type="entry name" value="CRETINALDHBP"/>
</dbReference>
<dbReference type="InterPro" id="IPR046906">
    <property type="entry name" value="Mab-21_HhH/H2TH-like"/>
</dbReference>
<dbReference type="InterPro" id="IPR006573">
    <property type="entry name" value="NHR_dom"/>
</dbReference>
<dbReference type="PANTHER" id="PTHR10174:SF130">
    <property type="entry name" value="ALPHA-TOCOPHEROL TRANSFER PROTEIN-LIKE"/>
    <property type="match status" value="1"/>
</dbReference>
<evidence type="ECO:0000313" key="5">
    <source>
        <dbReference type="RefSeq" id="XP_002731347.1"/>
    </source>
</evidence>
<dbReference type="PANTHER" id="PTHR10174">
    <property type="entry name" value="ALPHA-TOCOPHEROL TRANSFER PROTEIN-RELATED"/>
    <property type="match status" value="1"/>
</dbReference>
<dbReference type="SUPFAM" id="SSF46938">
    <property type="entry name" value="CRAL/TRIO N-terminal domain"/>
    <property type="match status" value="1"/>
</dbReference>
<dbReference type="Pfam" id="PF07177">
    <property type="entry name" value="Neuralized"/>
    <property type="match status" value="1"/>
</dbReference>
<keyword evidence="4" id="KW-1185">Reference proteome</keyword>
<dbReference type="Gene3D" id="1.10.8.20">
    <property type="entry name" value="N-terminal domain of phosphatidylinositol transfer protein sec14p"/>
    <property type="match status" value="1"/>
</dbReference>
<dbReference type="InterPro" id="IPR011989">
    <property type="entry name" value="ARM-like"/>
</dbReference>
<dbReference type="Pfam" id="PF20266">
    <property type="entry name" value="Mab-21_C"/>
    <property type="match status" value="1"/>
</dbReference>
<dbReference type="SUPFAM" id="SSF48371">
    <property type="entry name" value="ARM repeat"/>
    <property type="match status" value="1"/>
</dbReference>
<evidence type="ECO:0000313" key="4">
    <source>
        <dbReference type="Proteomes" id="UP000694865"/>
    </source>
</evidence>
<name>A0ABM0GJP7_SACKO</name>
<protein>
    <submittedName>
        <fullName evidence="5">Uncharacterized protein LOC100377009</fullName>
    </submittedName>
</protein>
<dbReference type="Gene3D" id="1.10.1410.40">
    <property type="match status" value="1"/>
</dbReference>
<evidence type="ECO:0000256" key="1">
    <source>
        <dbReference type="ARBA" id="ARBA00008307"/>
    </source>
</evidence>
<sequence>MDPTVQKRKQLALSAALGCLQNLCKVSENKAYYREPERNALKWLDIYKGSPDEVRRIMSLLILSYIIDPETETDLVFDTEGIIDILKSKLAERVLGQSNEFSTHELIEGLEKLSVNADNKAKIISQSLEFIQTVLLTGSEKERRCANKALKTLGYDAEEFLPVQSKKTEEDPSEKEVSKIFVDALEFVRDMLCVLDAMDSFVSDEMTQIVNAIVTNGCNNLTREEREAVADSLVDNGIAELLMKILTDLIKDRELVYKDNQIFAIFYGVLSIIWNYSDASLVFSSALGKEGVVKFMFDICESYYMDKREEMFQLSAAMGIKRDDEKKVTNNPPPKKEETSDEQLNDTVTHSSQDAKLLNSCKTASRVTCDSIRKAVFISNKPLETGYLFEIQVDKFIEGERYIGSPEFGVTIHCDIPEDVTYTGEGLGRGTGFWMLRHSEFIKDFKLIGGGYPLQLLNVKVGDCIGIIRFPDSTIHYFWNGQDMGVAFRNVPQNIYVLLCVDANWEKVTLKEVKEIAMASELVESTEKRGNKVHNIQDKFEFTTVSGSKFSGKKLVFPYGTDFVDPDVNPEEYQILEKATSTDNTELVDAFSHVKEGLDELHQINQVSAEKGYLNERDMENVIQTIKAMVSIQTDPVTSIPLHVLGNVVDLAATCIYKFLKLKLDDTDELKMGPKLMKVTGRFADILENVVIPCFDNLKGLSSYVWTGSTSEGFAFVDEYRDQVYINDEIDIMVPIATVNEQSEFGERPSNAISELEWASNNTGSCTLLEMKSGNHPGYVRVFASSYGSAILSDNSITNIFIQSETNGKIAKFLSRSKILKSQEHHVRGRFPCVQQQLIERFKDGSFTGRLDLVQEGPAQTLCIQFPIGTGPKDEEYLFEQMVDVTLALRCQNWPDISRPWITRQRLWPDANTVQKIVDDGCHVVPKAYPGEGGDVDLDWRLSFSLAERTLALSVNEIQRNCYLVLKSFWRRFLKKPKVLSSYHLKTTLFWRCEKIPPIQWTKENMGERFLELIDDIIAGLTKRNIPNFFIPENNMLSHVLETDILEVLEKVKDFGVLHHLLLDMSRNNDYVCTLSPDLIEKAKRELNENPESRQQQLADLRAMFRERPDIKFRLDDSFLIRFLRVRKFDVKRAFNTLVHYYEVRSQYMDIFTEFAPSTVPQPLGDEVDLVLPGRDKDGRRIFIKRPGRWDTDTYSAIPCFKSTLLLLEMLSEDEETQVNGIVFVVDYAGMTMNHAKQMNPIIMRKLTDIIQNAMPLRLKAIHHVNQSKLFDIVFGIIKPFLTEKMTKRLYFHGTEFDTLHQHIPSSILPAEYGGVLQNVTNRQWIDRLVAEEAKFTENNNYGFPKSKEALGGVKSGMDPAGGLVGTFKSLNVD</sequence>
<dbReference type="Pfam" id="PF00650">
    <property type="entry name" value="CRAL_TRIO"/>
    <property type="match status" value="1"/>
</dbReference>
<dbReference type="InterPro" id="IPR043136">
    <property type="entry name" value="B30.2/SPRY_sf"/>
</dbReference>
<accession>A0ABM0GJP7</accession>
<reference evidence="5" key="1">
    <citation type="submission" date="2025-08" db="UniProtKB">
        <authorList>
            <consortium name="RefSeq"/>
        </authorList>
    </citation>
    <scope>IDENTIFICATION</scope>
    <source>
        <tissue evidence="5">Testes</tissue>
    </source>
</reference>
<dbReference type="Gene3D" id="2.60.120.920">
    <property type="match status" value="1"/>
</dbReference>
<dbReference type="InterPro" id="IPR011074">
    <property type="entry name" value="CRAL/TRIO_N_dom"/>
</dbReference>
<organism evidence="4 5">
    <name type="scientific">Saccoglossus kowalevskii</name>
    <name type="common">Acorn worm</name>
    <dbReference type="NCBI Taxonomy" id="10224"/>
    <lineage>
        <taxon>Eukaryota</taxon>
        <taxon>Metazoa</taxon>
        <taxon>Hemichordata</taxon>
        <taxon>Enteropneusta</taxon>
        <taxon>Harrimaniidae</taxon>
        <taxon>Saccoglossus</taxon>
    </lineage>
</organism>
<proteinExistence type="inferred from homology"/>
<dbReference type="InterPro" id="IPR046903">
    <property type="entry name" value="Mab-21-like_nuc_Trfase"/>
</dbReference>
<dbReference type="InterPro" id="IPR016024">
    <property type="entry name" value="ARM-type_fold"/>
</dbReference>
<feature type="region of interest" description="Disordered" evidence="2">
    <location>
        <begin position="323"/>
        <end position="347"/>
    </location>
</feature>
<dbReference type="CDD" id="cd12887">
    <property type="entry name" value="SPRY_NHR_like"/>
    <property type="match status" value="1"/>
</dbReference>
<dbReference type="GeneID" id="100377009"/>
<dbReference type="InterPro" id="IPR001251">
    <property type="entry name" value="CRAL-TRIO_dom"/>
</dbReference>
<dbReference type="SMART" id="SM00516">
    <property type="entry name" value="SEC14"/>
    <property type="match status" value="1"/>
</dbReference>
<dbReference type="CDD" id="cd00170">
    <property type="entry name" value="SEC14"/>
    <property type="match status" value="1"/>
</dbReference>
<dbReference type="Proteomes" id="UP000694865">
    <property type="component" value="Unplaced"/>
</dbReference>